<gene>
    <name evidence="2" type="ORF">S01H4_66258</name>
</gene>
<protein>
    <recommendedName>
        <fullName evidence="1">Radical SAM domain-containing protein</fullName>
    </recommendedName>
</protein>
<feature type="non-terminal residue" evidence="2">
    <location>
        <position position="80"/>
    </location>
</feature>
<dbReference type="InterPro" id="IPR045784">
    <property type="entry name" value="Radical_SAM_N2"/>
</dbReference>
<dbReference type="Pfam" id="PF19864">
    <property type="entry name" value="Radical_SAM_N2"/>
    <property type="match status" value="1"/>
</dbReference>
<comment type="caution">
    <text evidence="2">The sequence shown here is derived from an EMBL/GenBank/DDBJ whole genome shotgun (WGS) entry which is preliminary data.</text>
</comment>
<proteinExistence type="predicted"/>
<evidence type="ECO:0000313" key="2">
    <source>
        <dbReference type="EMBL" id="GAH21888.1"/>
    </source>
</evidence>
<accession>X1FM83</accession>
<dbReference type="PANTHER" id="PTHR42731:SF1">
    <property type="entry name" value="RADICAL SAM DOMAIN PROTEIN"/>
    <property type="match status" value="1"/>
</dbReference>
<dbReference type="PANTHER" id="PTHR42731">
    <property type="entry name" value="SLL1084 PROTEIN"/>
    <property type="match status" value="1"/>
</dbReference>
<feature type="non-terminal residue" evidence="2">
    <location>
        <position position="1"/>
    </location>
</feature>
<feature type="domain" description="Radical SAM" evidence="1">
    <location>
        <begin position="1"/>
        <end position="78"/>
    </location>
</feature>
<reference evidence="2" key="1">
    <citation type="journal article" date="2014" name="Front. Microbiol.">
        <title>High frequency of phylogenetically diverse reductive dehalogenase-homologous genes in deep subseafloor sedimentary metagenomes.</title>
        <authorList>
            <person name="Kawai M."/>
            <person name="Futagami T."/>
            <person name="Toyoda A."/>
            <person name="Takaki Y."/>
            <person name="Nishi S."/>
            <person name="Hori S."/>
            <person name="Arai W."/>
            <person name="Tsubouchi T."/>
            <person name="Morono Y."/>
            <person name="Uchiyama I."/>
            <person name="Ito T."/>
            <person name="Fujiyama A."/>
            <person name="Inagaki F."/>
            <person name="Takami H."/>
        </authorList>
    </citation>
    <scope>NUCLEOTIDE SEQUENCE</scope>
    <source>
        <strain evidence="2">Expedition CK06-06</strain>
    </source>
</reference>
<evidence type="ECO:0000259" key="1">
    <source>
        <dbReference type="Pfam" id="PF19864"/>
    </source>
</evidence>
<name>X1FM83_9ZZZZ</name>
<sequence length="80" mass="9076">ETKHSAGEFDIIGTSLGYPPFYFNIVQQLKWAGIPVRWKDRVGMEEPWPLIIAGGSIYGNPMPWSPMVDIVWIGEVEDEL</sequence>
<organism evidence="2">
    <name type="scientific">marine sediment metagenome</name>
    <dbReference type="NCBI Taxonomy" id="412755"/>
    <lineage>
        <taxon>unclassified sequences</taxon>
        <taxon>metagenomes</taxon>
        <taxon>ecological metagenomes</taxon>
    </lineage>
</organism>
<dbReference type="EMBL" id="BART01040942">
    <property type="protein sequence ID" value="GAH21888.1"/>
    <property type="molecule type" value="Genomic_DNA"/>
</dbReference>
<dbReference type="AlphaFoldDB" id="X1FM83"/>